<protein>
    <recommendedName>
        <fullName evidence="7">Nucleoside-diphosphate kinase</fullName>
    </recommendedName>
</protein>
<evidence type="ECO:0000256" key="4">
    <source>
        <dbReference type="RuleBase" id="RU003330"/>
    </source>
</evidence>
<evidence type="ECO:0000256" key="1">
    <source>
        <dbReference type="ARBA" id="ARBA00022679"/>
    </source>
</evidence>
<comment type="similarity">
    <text evidence="4">Belongs to the adenylate kinase family.</text>
</comment>
<dbReference type="PROSITE" id="PS00113">
    <property type="entry name" value="ADENYLATE_KINASE"/>
    <property type="match status" value="1"/>
</dbReference>
<dbReference type="OMA" id="NCVRPVD"/>
<keyword evidence="3 4" id="KW-0418">Kinase</keyword>
<evidence type="ECO:0000256" key="2">
    <source>
        <dbReference type="ARBA" id="ARBA00022741"/>
    </source>
</evidence>
<keyword evidence="2" id="KW-0547">Nucleotide-binding</keyword>
<proteinExistence type="inferred from homology"/>
<evidence type="ECO:0000313" key="6">
    <source>
        <dbReference type="Proteomes" id="UP000694408"/>
    </source>
</evidence>
<dbReference type="SUPFAM" id="SSF52540">
    <property type="entry name" value="P-loop containing nucleoside triphosphate hydrolases"/>
    <property type="match status" value="1"/>
</dbReference>
<dbReference type="Pfam" id="PF00406">
    <property type="entry name" value="ADK"/>
    <property type="match status" value="1"/>
</dbReference>
<dbReference type="GO" id="GO:0006139">
    <property type="term" value="P:nucleobase-containing compound metabolic process"/>
    <property type="evidence" value="ECO:0007669"/>
    <property type="project" value="InterPro"/>
</dbReference>
<dbReference type="PANTHER" id="PTHR23359">
    <property type="entry name" value="NUCLEOTIDE KINASE"/>
    <property type="match status" value="1"/>
</dbReference>
<keyword evidence="6" id="KW-1185">Reference proteome</keyword>
<dbReference type="InterPro" id="IPR033690">
    <property type="entry name" value="Adenylat_kinase_CS"/>
</dbReference>
<dbReference type="AlphaFoldDB" id="A0A8C5IJ82"/>
<dbReference type="Proteomes" id="UP000694408">
    <property type="component" value="Unplaced"/>
</dbReference>
<dbReference type="InterPro" id="IPR027417">
    <property type="entry name" value="P-loop_NTPase"/>
</dbReference>
<dbReference type="GO" id="GO:0005524">
    <property type="term" value="F:ATP binding"/>
    <property type="evidence" value="ECO:0007669"/>
    <property type="project" value="InterPro"/>
</dbReference>
<accession>A0A8C5IJ82</accession>
<dbReference type="GO" id="GO:0019205">
    <property type="term" value="F:nucleobase-containing compound kinase activity"/>
    <property type="evidence" value="ECO:0007669"/>
    <property type="project" value="InterPro"/>
</dbReference>
<dbReference type="Gene3D" id="3.40.50.300">
    <property type="entry name" value="P-loop containing nucleotide triphosphate hydrolases"/>
    <property type="match status" value="1"/>
</dbReference>
<reference evidence="5" key="1">
    <citation type="submission" date="2025-08" db="UniProtKB">
        <authorList>
            <consortium name="Ensembl"/>
        </authorList>
    </citation>
    <scope>IDENTIFICATION</scope>
</reference>
<evidence type="ECO:0000256" key="3">
    <source>
        <dbReference type="ARBA" id="ARBA00022777"/>
    </source>
</evidence>
<dbReference type="HAMAP" id="MF_00235">
    <property type="entry name" value="Adenylate_kinase_Adk"/>
    <property type="match status" value="1"/>
</dbReference>
<evidence type="ECO:0008006" key="7">
    <source>
        <dbReference type="Google" id="ProtNLM"/>
    </source>
</evidence>
<name>A0A8C5IJ82_JUNHY</name>
<dbReference type="InterPro" id="IPR000850">
    <property type="entry name" value="Adenylat/UMP-CMP_kin"/>
</dbReference>
<reference evidence="5" key="2">
    <citation type="submission" date="2025-09" db="UniProtKB">
        <authorList>
            <consortium name="Ensembl"/>
        </authorList>
    </citation>
    <scope>IDENTIFICATION</scope>
</reference>
<dbReference type="CDD" id="cd01428">
    <property type="entry name" value="ADK"/>
    <property type="match status" value="1"/>
</dbReference>
<organism evidence="5 6">
    <name type="scientific">Junco hyemalis</name>
    <name type="common">Dark-eyed junco</name>
    <dbReference type="NCBI Taxonomy" id="40217"/>
    <lineage>
        <taxon>Eukaryota</taxon>
        <taxon>Metazoa</taxon>
        <taxon>Chordata</taxon>
        <taxon>Craniata</taxon>
        <taxon>Vertebrata</taxon>
        <taxon>Euteleostomi</taxon>
        <taxon>Archelosauria</taxon>
        <taxon>Archosauria</taxon>
        <taxon>Dinosauria</taxon>
        <taxon>Saurischia</taxon>
        <taxon>Theropoda</taxon>
        <taxon>Coelurosauria</taxon>
        <taxon>Aves</taxon>
        <taxon>Neognathae</taxon>
        <taxon>Neoaves</taxon>
        <taxon>Telluraves</taxon>
        <taxon>Australaves</taxon>
        <taxon>Passeriformes</taxon>
        <taxon>Passerellidae</taxon>
        <taxon>Junco</taxon>
    </lineage>
</organism>
<dbReference type="PRINTS" id="PR00094">
    <property type="entry name" value="ADENYLTKNASE"/>
</dbReference>
<sequence length="181" mass="20095">MLGGPGSGKGTQSLKIAERYGFNYISVGELLRKKIHNTSSNRKWSLIAKIITTGELAPQVQCFLCSYLLSRVNSSCKGIVIDGFPRDVAQAISFEDQICTPDLVVFLACSSQRLKERLLKRAEQQGRPDDNLKATQRRLMNFKQNAIPLVKYFQEKGLIITVSPLVYVSKTLIVGAVLGFL</sequence>
<evidence type="ECO:0000313" key="5">
    <source>
        <dbReference type="Ensembl" id="ENSJHYP00000005192.1"/>
    </source>
</evidence>
<keyword evidence="1 4" id="KW-0808">Transferase</keyword>
<dbReference type="Ensembl" id="ENSJHYT00000006381.1">
    <property type="protein sequence ID" value="ENSJHYP00000005192.1"/>
    <property type="gene ID" value="ENSJHYG00000004256.1"/>
</dbReference>